<gene>
    <name evidence="4" type="ORF">KK1_025929</name>
</gene>
<keyword evidence="2 3" id="KW-0732">Signal</keyword>
<dbReference type="InterPro" id="IPR006969">
    <property type="entry name" value="Stig-like"/>
</dbReference>
<dbReference type="PANTHER" id="PTHR33227">
    <property type="entry name" value="STIGMA-SPECIFIC STIG1-LIKE PROTEIN 3"/>
    <property type="match status" value="1"/>
</dbReference>
<dbReference type="OMA" id="RPWICNE"/>
<dbReference type="Proteomes" id="UP000075243">
    <property type="component" value="Unassembled WGS sequence"/>
</dbReference>
<evidence type="ECO:0000256" key="3">
    <source>
        <dbReference type="SAM" id="SignalP"/>
    </source>
</evidence>
<dbReference type="Pfam" id="PF04885">
    <property type="entry name" value="Stig1"/>
    <property type="match status" value="1"/>
</dbReference>
<proteinExistence type="inferred from homology"/>
<accession>A0A151SBQ8</accession>
<dbReference type="STRING" id="3821.A0A151SBQ8"/>
<protein>
    <recommendedName>
        <fullName evidence="6">Stigma-specific STIG1-like protein 4</fullName>
    </recommendedName>
</protein>
<dbReference type="PANTHER" id="PTHR33227:SF48">
    <property type="entry name" value="STIGMA-SPECIFIC STIG1-LIKE PROTEIN 4"/>
    <property type="match status" value="1"/>
</dbReference>
<evidence type="ECO:0000256" key="1">
    <source>
        <dbReference type="ARBA" id="ARBA00006010"/>
    </source>
</evidence>
<dbReference type="EMBL" id="KQ483427">
    <property type="protein sequence ID" value="KYP52191.1"/>
    <property type="molecule type" value="Genomic_DNA"/>
</dbReference>
<evidence type="ECO:0000313" key="5">
    <source>
        <dbReference type="Proteomes" id="UP000075243"/>
    </source>
</evidence>
<evidence type="ECO:0000313" key="4">
    <source>
        <dbReference type="EMBL" id="KYP52191.1"/>
    </source>
</evidence>
<organism evidence="4 5">
    <name type="scientific">Cajanus cajan</name>
    <name type="common">Pigeon pea</name>
    <name type="synonym">Cajanus indicus</name>
    <dbReference type="NCBI Taxonomy" id="3821"/>
    <lineage>
        <taxon>Eukaryota</taxon>
        <taxon>Viridiplantae</taxon>
        <taxon>Streptophyta</taxon>
        <taxon>Embryophyta</taxon>
        <taxon>Tracheophyta</taxon>
        <taxon>Spermatophyta</taxon>
        <taxon>Magnoliopsida</taxon>
        <taxon>eudicotyledons</taxon>
        <taxon>Gunneridae</taxon>
        <taxon>Pentapetalae</taxon>
        <taxon>rosids</taxon>
        <taxon>fabids</taxon>
        <taxon>Fabales</taxon>
        <taxon>Fabaceae</taxon>
        <taxon>Papilionoideae</taxon>
        <taxon>50 kb inversion clade</taxon>
        <taxon>NPAAA clade</taxon>
        <taxon>indigoferoid/millettioid clade</taxon>
        <taxon>Phaseoleae</taxon>
        <taxon>Cajanus</taxon>
    </lineage>
</organism>
<dbReference type="AlphaFoldDB" id="A0A151SBQ8"/>
<evidence type="ECO:0008006" key="6">
    <source>
        <dbReference type="Google" id="ProtNLM"/>
    </source>
</evidence>
<feature type="signal peptide" evidence="3">
    <location>
        <begin position="1"/>
        <end position="17"/>
    </location>
</feature>
<evidence type="ECO:0000256" key="2">
    <source>
        <dbReference type="ARBA" id="ARBA00022729"/>
    </source>
</evidence>
<name>A0A151SBQ8_CAJCA</name>
<feature type="chain" id="PRO_5007588436" description="Stigma-specific STIG1-like protein 4" evidence="3">
    <location>
        <begin position="18"/>
        <end position="139"/>
    </location>
</feature>
<dbReference type="Gramene" id="C.cajan_25498.t">
    <property type="protein sequence ID" value="C.cajan_25498.t.cds1"/>
    <property type="gene ID" value="C.cajan_25498"/>
</dbReference>
<sequence>MSLVAFLIALVWIPIEGNSASSSPNTLHQNDTSVPSSQISPWLKRNNVVEARGSGCRGRSWVCNPQGEFPPRSLCCRNLCVNVTSDGNNCGLCGIRCIFNWECCGGLCTDINIDFFNCGKCGHACPFGALCLFGMCAYA</sequence>
<reference evidence="4" key="1">
    <citation type="journal article" date="2012" name="Nat. Biotechnol.">
        <title>Draft genome sequence of pigeonpea (Cajanus cajan), an orphan legume crop of resource-poor farmers.</title>
        <authorList>
            <person name="Varshney R.K."/>
            <person name="Chen W."/>
            <person name="Li Y."/>
            <person name="Bharti A.K."/>
            <person name="Saxena R.K."/>
            <person name="Schlueter J.A."/>
            <person name="Donoghue M.T."/>
            <person name="Azam S."/>
            <person name="Fan G."/>
            <person name="Whaley A.M."/>
            <person name="Farmer A.D."/>
            <person name="Sheridan J."/>
            <person name="Iwata A."/>
            <person name="Tuteja R."/>
            <person name="Penmetsa R.V."/>
            <person name="Wu W."/>
            <person name="Upadhyaya H.D."/>
            <person name="Yang S.P."/>
            <person name="Shah T."/>
            <person name="Saxena K.B."/>
            <person name="Michael T."/>
            <person name="McCombie W.R."/>
            <person name="Yang B."/>
            <person name="Zhang G."/>
            <person name="Yang H."/>
            <person name="Wang J."/>
            <person name="Spillane C."/>
            <person name="Cook D.R."/>
            <person name="May G.D."/>
            <person name="Xu X."/>
            <person name="Jackson S.A."/>
        </authorList>
    </citation>
    <scope>NUCLEOTIDE SEQUENCE [LARGE SCALE GENOMIC DNA]</scope>
</reference>
<keyword evidence="5" id="KW-1185">Reference proteome</keyword>
<comment type="similarity">
    <text evidence="1">Belongs to the STIG1 family.</text>
</comment>